<protein>
    <submittedName>
        <fullName evidence="3">Competence damage-inducible protein A</fullName>
    </submittedName>
</protein>
<evidence type="ECO:0000313" key="3">
    <source>
        <dbReference type="EMBL" id="GGF40791.1"/>
    </source>
</evidence>
<feature type="region of interest" description="Disordered" evidence="1">
    <location>
        <begin position="1"/>
        <end position="26"/>
    </location>
</feature>
<name>A0A917BEZ4_9MICO</name>
<dbReference type="AlphaFoldDB" id="A0A917BEZ4"/>
<dbReference type="SUPFAM" id="SSF142433">
    <property type="entry name" value="CinA-like"/>
    <property type="match status" value="1"/>
</dbReference>
<dbReference type="RefSeq" id="WP_188681088.1">
    <property type="nucleotide sequence ID" value="NZ_BMGP01000008.1"/>
</dbReference>
<feature type="domain" description="CinA C-terminal" evidence="2">
    <location>
        <begin position="31"/>
        <end position="185"/>
    </location>
</feature>
<evidence type="ECO:0000313" key="4">
    <source>
        <dbReference type="Proteomes" id="UP000598775"/>
    </source>
</evidence>
<accession>A0A917BEZ4</accession>
<sequence>MSEREAEQAPALASVPELEIASDSEPESVDLTARLIADLTRRGETIAIAESLTGGLLAAELIRPAGASNVVFGAVVAYNTAIKASVLGVDANLLRLQGPVHPQVAEQMAEGVRYALAVDGRPASIGISTTGVAGPGPQDGHAAGTVFVGFASADASRSFALHLDGTRDQIRAGAVSEAVRILRAQL</sequence>
<dbReference type="Pfam" id="PF02464">
    <property type="entry name" value="CinA"/>
    <property type="match status" value="1"/>
</dbReference>
<evidence type="ECO:0000256" key="1">
    <source>
        <dbReference type="SAM" id="MobiDB-lite"/>
    </source>
</evidence>
<reference evidence="3 4" key="1">
    <citation type="journal article" date="2014" name="Int. J. Syst. Evol. Microbiol.">
        <title>Complete genome sequence of Corynebacterium casei LMG S-19264T (=DSM 44701T), isolated from a smear-ripened cheese.</title>
        <authorList>
            <consortium name="US DOE Joint Genome Institute (JGI-PGF)"/>
            <person name="Walter F."/>
            <person name="Albersmeier A."/>
            <person name="Kalinowski J."/>
            <person name="Ruckert C."/>
        </authorList>
    </citation>
    <scope>NUCLEOTIDE SEQUENCE [LARGE SCALE GENOMIC DNA]</scope>
    <source>
        <strain evidence="3 4">CGMCC 1.12976</strain>
    </source>
</reference>
<organism evidence="3 4">
    <name type="scientific">Subtercola lobariae</name>
    <dbReference type="NCBI Taxonomy" id="1588641"/>
    <lineage>
        <taxon>Bacteria</taxon>
        <taxon>Bacillati</taxon>
        <taxon>Actinomycetota</taxon>
        <taxon>Actinomycetes</taxon>
        <taxon>Micrococcales</taxon>
        <taxon>Microbacteriaceae</taxon>
        <taxon>Subtercola</taxon>
    </lineage>
</organism>
<dbReference type="NCBIfam" id="TIGR00199">
    <property type="entry name" value="PncC_domain"/>
    <property type="match status" value="1"/>
</dbReference>
<gene>
    <name evidence="3" type="ORF">GCM10011399_36960</name>
</gene>
<dbReference type="Gene3D" id="3.90.950.20">
    <property type="entry name" value="CinA-like"/>
    <property type="match status" value="1"/>
</dbReference>
<dbReference type="EMBL" id="BMGP01000008">
    <property type="protein sequence ID" value="GGF40791.1"/>
    <property type="molecule type" value="Genomic_DNA"/>
</dbReference>
<comment type="caution">
    <text evidence="3">The sequence shown here is derived from an EMBL/GenBank/DDBJ whole genome shotgun (WGS) entry which is preliminary data.</text>
</comment>
<keyword evidence="4" id="KW-1185">Reference proteome</keyword>
<evidence type="ECO:0000259" key="2">
    <source>
        <dbReference type="Pfam" id="PF02464"/>
    </source>
</evidence>
<proteinExistence type="predicted"/>
<dbReference type="InterPro" id="IPR008136">
    <property type="entry name" value="CinA_C"/>
</dbReference>
<dbReference type="Proteomes" id="UP000598775">
    <property type="component" value="Unassembled WGS sequence"/>
</dbReference>
<dbReference type="InterPro" id="IPR036653">
    <property type="entry name" value="CinA-like_C"/>
</dbReference>